<protein>
    <submittedName>
        <fullName evidence="1">Uncharacterized protein</fullName>
    </submittedName>
</protein>
<comment type="caution">
    <text evidence="1">The sequence shown here is derived from an EMBL/GenBank/DDBJ whole genome shotgun (WGS) entry which is preliminary data.</text>
</comment>
<accession>A0A5K0UCC6</accession>
<keyword evidence="2" id="KW-1185">Reference proteome</keyword>
<evidence type="ECO:0000313" key="1">
    <source>
        <dbReference type="EMBL" id="VBB19016.1"/>
    </source>
</evidence>
<feature type="non-terminal residue" evidence="1">
    <location>
        <position position="1"/>
    </location>
</feature>
<dbReference type="Proteomes" id="UP000594342">
    <property type="component" value="Unassembled WGS sequence"/>
</dbReference>
<reference evidence="1 2" key="1">
    <citation type="submission" date="2018-10" db="EMBL/GenBank/DDBJ databases">
        <authorList>
            <consortium name="IHU Genomes"/>
        </authorList>
    </citation>
    <scope>NUCLEOTIDE SEQUENCE [LARGE SCALE GENOMIC DNA]</scope>
    <source>
        <strain evidence="1 2">A1</strain>
    </source>
</reference>
<dbReference type="EMBL" id="UPSH01000002">
    <property type="protein sequence ID" value="VBB19016.1"/>
    <property type="molecule type" value="Genomic_DNA"/>
</dbReference>
<sequence length="376" mass="42958">LILDVSVCLCQVCLCPSNNFRSMSDLAKIISGFLADTFAPITLSAPVKEWRSLNYSNRLFSVSLSPEYSYYQKYPSGYKSVVPEISIRGKTFEHPGLFIGSVVGDVKTYFKLVDVDGNPVNVFTEEDENKIACIHTEGKTVERFVRMIKDFGMTLGEISGTLPDDPFCEEVEANKNEWLKIVESHPEKTLRNLQTTADSMAVKCMSLTINKAPDYSKAKSEYYEIFSVKPPQESLVDQLKQIASAFDFDREDYDYRCVDQFGYENSELKTKMFEGQVNDRVWYAKDMRLSYPVKIYIHRCSNYASYYNKVCFGALPKCEGGMSVCVKSPWRKNMSDTYTEIKGSKYMTSGRHFDYEEWVVAEEALKHQGAEFVVSQ</sequence>
<gene>
    <name evidence="1" type="ORF">YASMINEVIRUS_1548</name>
</gene>
<proteinExistence type="predicted"/>
<organism evidence="1 2">
    <name type="scientific">Yasminevirus sp. GU-2018</name>
    <dbReference type="NCBI Taxonomy" id="2420051"/>
    <lineage>
        <taxon>Viruses</taxon>
        <taxon>Varidnaviria</taxon>
        <taxon>Bamfordvirae</taxon>
        <taxon>Nucleocytoviricota</taxon>
        <taxon>Megaviricetes</taxon>
        <taxon>Imitervirales</taxon>
        <taxon>Mimiviridae</taxon>
        <taxon>Klosneuvirinae</taxon>
        <taxon>Yasminevirus</taxon>
        <taxon>Yasminevirus saudimassiliense</taxon>
    </lineage>
</organism>
<name>A0A5K0UCC6_9VIRU</name>
<evidence type="ECO:0000313" key="2">
    <source>
        <dbReference type="Proteomes" id="UP000594342"/>
    </source>
</evidence>